<dbReference type="GO" id="GO:0005634">
    <property type="term" value="C:nucleus"/>
    <property type="evidence" value="ECO:0007669"/>
    <property type="project" value="UniProtKB-SubCell"/>
</dbReference>
<proteinExistence type="predicted"/>
<keyword evidence="4" id="KW-0539">Nucleus</keyword>
<accession>S8C425</accession>
<comment type="caution">
    <text evidence="5">The sequence shown here is derived from an EMBL/GenBank/DDBJ whole genome shotgun (WGS) entry which is preliminary data.</text>
</comment>
<protein>
    <recommendedName>
        <fullName evidence="7">BHLH domain-containing protein</fullName>
    </recommendedName>
</protein>
<gene>
    <name evidence="5" type="ORF">M569_13160</name>
</gene>
<dbReference type="CDD" id="cd11444">
    <property type="entry name" value="bHLH_AtIBH1_like"/>
    <property type="match status" value="1"/>
</dbReference>
<dbReference type="InterPro" id="IPR036638">
    <property type="entry name" value="HLH_DNA-bd_sf"/>
</dbReference>
<dbReference type="InterPro" id="IPR044660">
    <property type="entry name" value="IBH1-like"/>
</dbReference>
<organism evidence="5 6">
    <name type="scientific">Genlisea aurea</name>
    <dbReference type="NCBI Taxonomy" id="192259"/>
    <lineage>
        <taxon>Eukaryota</taxon>
        <taxon>Viridiplantae</taxon>
        <taxon>Streptophyta</taxon>
        <taxon>Embryophyta</taxon>
        <taxon>Tracheophyta</taxon>
        <taxon>Spermatophyta</taxon>
        <taxon>Magnoliopsida</taxon>
        <taxon>eudicotyledons</taxon>
        <taxon>Gunneridae</taxon>
        <taxon>Pentapetalae</taxon>
        <taxon>asterids</taxon>
        <taxon>lamiids</taxon>
        <taxon>Lamiales</taxon>
        <taxon>Lentibulariaceae</taxon>
        <taxon>Genlisea</taxon>
    </lineage>
</organism>
<keyword evidence="2" id="KW-0805">Transcription regulation</keyword>
<dbReference type="AlphaFoldDB" id="S8C425"/>
<dbReference type="PANTHER" id="PTHR33124:SF57">
    <property type="entry name" value="TRANSCRIPTION FACTOR UPBEAT-LIKE PROTEIN"/>
    <property type="match status" value="1"/>
</dbReference>
<dbReference type="GO" id="GO:0046983">
    <property type="term" value="F:protein dimerization activity"/>
    <property type="evidence" value="ECO:0007669"/>
    <property type="project" value="InterPro"/>
</dbReference>
<evidence type="ECO:0008006" key="7">
    <source>
        <dbReference type="Google" id="ProtNLM"/>
    </source>
</evidence>
<dbReference type="PANTHER" id="PTHR33124">
    <property type="entry name" value="TRANSCRIPTION FACTOR IBH1-LIKE 1"/>
    <property type="match status" value="1"/>
</dbReference>
<dbReference type="EMBL" id="AUSU01006693">
    <property type="protein sequence ID" value="EPS61635.1"/>
    <property type="molecule type" value="Genomic_DNA"/>
</dbReference>
<evidence type="ECO:0000256" key="3">
    <source>
        <dbReference type="ARBA" id="ARBA00023163"/>
    </source>
</evidence>
<name>S8C425_9LAMI</name>
<reference evidence="5 6" key="1">
    <citation type="journal article" date="2013" name="BMC Genomics">
        <title>The miniature genome of a carnivorous plant Genlisea aurea contains a low number of genes and short non-coding sequences.</title>
        <authorList>
            <person name="Leushkin E.V."/>
            <person name="Sutormin R.A."/>
            <person name="Nabieva E.R."/>
            <person name="Penin A.A."/>
            <person name="Kondrashov A.S."/>
            <person name="Logacheva M.D."/>
        </authorList>
    </citation>
    <scope>NUCLEOTIDE SEQUENCE [LARGE SCALE GENOMIC DNA]</scope>
</reference>
<dbReference type="InterPro" id="IPR044549">
    <property type="entry name" value="bHLH_AtIBH1-like"/>
</dbReference>
<keyword evidence="3" id="KW-0804">Transcription</keyword>
<evidence type="ECO:0000313" key="5">
    <source>
        <dbReference type="EMBL" id="EPS61635.1"/>
    </source>
</evidence>
<evidence type="ECO:0000256" key="4">
    <source>
        <dbReference type="ARBA" id="ARBA00023242"/>
    </source>
</evidence>
<keyword evidence="6" id="KW-1185">Reference proteome</keyword>
<sequence length="100" mass="11460">MGSKQRFFSDAAGRLRKRSRRVCLRRRRLLRCRRNGEASVSDKLETLRDLIPSRDPEANPDRLFQETADYIVLLKTQVLVLKKLIDSCTLPGNCRSSGAL</sequence>
<evidence type="ECO:0000313" key="6">
    <source>
        <dbReference type="Proteomes" id="UP000015453"/>
    </source>
</evidence>
<evidence type="ECO:0000256" key="1">
    <source>
        <dbReference type="ARBA" id="ARBA00004123"/>
    </source>
</evidence>
<evidence type="ECO:0000256" key="2">
    <source>
        <dbReference type="ARBA" id="ARBA00023015"/>
    </source>
</evidence>
<dbReference type="Proteomes" id="UP000015453">
    <property type="component" value="Unassembled WGS sequence"/>
</dbReference>
<dbReference type="GO" id="GO:0000976">
    <property type="term" value="F:transcription cis-regulatory region binding"/>
    <property type="evidence" value="ECO:0007669"/>
    <property type="project" value="UniProtKB-ARBA"/>
</dbReference>
<dbReference type="SUPFAM" id="SSF47459">
    <property type="entry name" value="HLH, helix-loop-helix DNA-binding domain"/>
    <property type="match status" value="1"/>
</dbReference>
<dbReference type="OrthoDB" id="994442at2759"/>
<dbReference type="GO" id="GO:0006355">
    <property type="term" value="P:regulation of DNA-templated transcription"/>
    <property type="evidence" value="ECO:0007669"/>
    <property type="project" value="InterPro"/>
</dbReference>
<comment type="subcellular location">
    <subcellularLocation>
        <location evidence="1">Nucleus</location>
    </subcellularLocation>
</comment>